<sequence>MPAKLPSASSLTPSYIRMSQEFLYAVRTGKPADSYLSAFKMANETSLLQQLDGDTAKVAFWLNVYNAYVQVFLKNKQSLYTKRNQFYAARMIEFTGYKISLDDIEHGILRRSMFKWSMGYIRNPFPAAFEKKYRVTQPDCRIHFALNCGAASCPPIAFYKPEDLPGQLDIAAAAYLSGECTYDALQNKVTVPRILLWFRGDFGGSTGIRQLLQKHEIIPADSTPAIRYKDYNWDMQLDKYY</sequence>
<keyword evidence="3" id="KW-1185">Reference proteome</keyword>
<reference evidence="2" key="1">
    <citation type="submission" date="2023-07" db="EMBL/GenBank/DDBJ databases">
        <title>The genome sequence of Rhodocytophaga aerolata KACC 12507.</title>
        <authorList>
            <person name="Zhang X."/>
        </authorList>
    </citation>
    <scope>NUCLEOTIDE SEQUENCE</scope>
    <source>
        <strain evidence="2">KACC 12507</strain>
    </source>
</reference>
<dbReference type="EMBL" id="JAUKPO010000006">
    <property type="protein sequence ID" value="MDO1447183.1"/>
    <property type="molecule type" value="Genomic_DNA"/>
</dbReference>
<evidence type="ECO:0000313" key="2">
    <source>
        <dbReference type="EMBL" id="MDO1447183.1"/>
    </source>
</evidence>
<dbReference type="RefSeq" id="WP_302037984.1">
    <property type="nucleotide sequence ID" value="NZ_JAUKPO010000006.1"/>
</dbReference>
<name>A0ABT8R528_9BACT</name>
<feature type="domain" description="DUF547" evidence="1">
    <location>
        <begin position="50"/>
        <end position="176"/>
    </location>
</feature>
<dbReference type="PANTHER" id="PTHR46361:SF3">
    <property type="entry name" value="ELECTRON CARRIER_ PROTEIN DISULFIDE OXIDOREDUCTASE"/>
    <property type="match status" value="1"/>
</dbReference>
<dbReference type="InterPro" id="IPR006869">
    <property type="entry name" value="DUF547"/>
</dbReference>
<dbReference type="Pfam" id="PF04784">
    <property type="entry name" value="DUF547"/>
    <property type="match status" value="1"/>
</dbReference>
<proteinExistence type="predicted"/>
<evidence type="ECO:0000313" key="3">
    <source>
        <dbReference type="Proteomes" id="UP001168528"/>
    </source>
</evidence>
<accession>A0ABT8R528</accession>
<protein>
    <submittedName>
        <fullName evidence="2">DUF547 domain-containing protein</fullName>
    </submittedName>
</protein>
<dbReference type="Proteomes" id="UP001168528">
    <property type="component" value="Unassembled WGS sequence"/>
</dbReference>
<gene>
    <name evidence="2" type="ORF">Q0590_13015</name>
</gene>
<comment type="caution">
    <text evidence="2">The sequence shown here is derived from an EMBL/GenBank/DDBJ whole genome shotgun (WGS) entry which is preliminary data.</text>
</comment>
<organism evidence="2 3">
    <name type="scientific">Rhodocytophaga aerolata</name>
    <dbReference type="NCBI Taxonomy" id="455078"/>
    <lineage>
        <taxon>Bacteria</taxon>
        <taxon>Pseudomonadati</taxon>
        <taxon>Bacteroidota</taxon>
        <taxon>Cytophagia</taxon>
        <taxon>Cytophagales</taxon>
        <taxon>Rhodocytophagaceae</taxon>
        <taxon>Rhodocytophaga</taxon>
    </lineage>
</organism>
<evidence type="ECO:0000259" key="1">
    <source>
        <dbReference type="Pfam" id="PF04784"/>
    </source>
</evidence>
<dbReference type="PANTHER" id="PTHR46361">
    <property type="entry name" value="ELECTRON CARRIER/ PROTEIN DISULFIDE OXIDOREDUCTASE"/>
    <property type="match status" value="1"/>
</dbReference>